<dbReference type="Proteomes" id="UP000322139">
    <property type="component" value="Unassembled WGS sequence"/>
</dbReference>
<evidence type="ECO:0000256" key="5">
    <source>
        <dbReference type="ARBA" id="ARBA00023163"/>
    </source>
</evidence>
<accession>A0A5D4QXN0</accession>
<dbReference type="InterPro" id="IPR025662">
    <property type="entry name" value="Sigma_54_int_dom_ATP-bd_1"/>
</dbReference>
<dbReference type="InterPro" id="IPR009057">
    <property type="entry name" value="Homeodomain-like_sf"/>
</dbReference>
<dbReference type="Pfam" id="PF02954">
    <property type="entry name" value="HTH_8"/>
    <property type="match status" value="1"/>
</dbReference>
<evidence type="ECO:0000256" key="6">
    <source>
        <dbReference type="SAM" id="MobiDB-lite"/>
    </source>
</evidence>
<dbReference type="GO" id="GO:0005524">
    <property type="term" value="F:ATP binding"/>
    <property type="evidence" value="ECO:0007669"/>
    <property type="project" value="UniProtKB-KW"/>
</dbReference>
<dbReference type="Gene3D" id="3.40.50.300">
    <property type="entry name" value="P-loop containing nucleotide triphosphate hydrolases"/>
    <property type="match status" value="1"/>
</dbReference>
<dbReference type="SUPFAM" id="SSF52540">
    <property type="entry name" value="P-loop containing nucleoside triphosphate hydrolases"/>
    <property type="match status" value="1"/>
</dbReference>
<feature type="compositionally biased region" description="Basic residues" evidence="6">
    <location>
        <begin position="1"/>
        <end position="15"/>
    </location>
</feature>
<feature type="domain" description="PAS" evidence="8">
    <location>
        <begin position="30"/>
        <end position="88"/>
    </location>
</feature>
<evidence type="ECO:0000259" key="8">
    <source>
        <dbReference type="PROSITE" id="PS50112"/>
    </source>
</evidence>
<evidence type="ECO:0000259" key="7">
    <source>
        <dbReference type="PROSITE" id="PS50045"/>
    </source>
</evidence>
<protein>
    <submittedName>
        <fullName evidence="9">PAS domain S-box protein</fullName>
    </submittedName>
</protein>
<keyword evidence="1" id="KW-0547">Nucleotide-binding</keyword>
<dbReference type="InterPro" id="IPR035965">
    <property type="entry name" value="PAS-like_dom_sf"/>
</dbReference>
<evidence type="ECO:0000313" key="9">
    <source>
        <dbReference type="EMBL" id="TYS42268.1"/>
    </source>
</evidence>
<dbReference type="GO" id="GO:0043565">
    <property type="term" value="F:sequence-specific DNA binding"/>
    <property type="evidence" value="ECO:0007669"/>
    <property type="project" value="InterPro"/>
</dbReference>
<evidence type="ECO:0000256" key="1">
    <source>
        <dbReference type="ARBA" id="ARBA00022741"/>
    </source>
</evidence>
<dbReference type="InterPro" id="IPR013656">
    <property type="entry name" value="PAS_4"/>
</dbReference>
<dbReference type="CDD" id="cd00009">
    <property type="entry name" value="AAA"/>
    <property type="match status" value="1"/>
</dbReference>
<dbReference type="InterPro" id="IPR025943">
    <property type="entry name" value="Sigma_54_int_dom_ATP-bd_2"/>
</dbReference>
<dbReference type="Gene3D" id="1.10.8.60">
    <property type="match status" value="1"/>
</dbReference>
<dbReference type="PROSITE" id="PS50112">
    <property type="entry name" value="PAS"/>
    <property type="match status" value="1"/>
</dbReference>
<dbReference type="PROSITE" id="PS00688">
    <property type="entry name" value="SIGMA54_INTERACT_3"/>
    <property type="match status" value="1"/>
</dbReference>
<dbReference type="Pfam" id="PF00158">
    <property type="entry name" value="Sigma54_activat"/>
    <property type="match status" value="1"/>
</dbReference>
<dbReference type="InterPro" id="IPR000014">
    <property type="entry name" value="PAS"/>
</dbReference>
<gene>
    <name evidence="9" type="ORF">FZD51_23110</name>
</gene>
<comment type="caution">
    <text evidence="9">The sequence shown here is derived from an EMBL/GenBank/DDBJ whole genome shotgun (WGS) entry which is preliminary data.</text>
</comment>
<keyword evidence="5" id="KW-0804">Transcription</keyword>
<dbReference type="AlphaFoldDB" id="A0A5D4QXN0"/>
<dbReference type="SUPFAM" id="SSF55785">
    <property type="entry name" value="PYP-like sensor domain (PAS domain)"/>
    <property type="match status" value="1"/>
</dbReference>
<dbReference type="CDD" id="cd00130">
    <property type="entry name" value="PAS"/>
    <property type="match status" value="1"/>
</dbReference>
<dbReference type="Gene3D" id="1.10.10.60">
    <property type="entry name" value="Homeodomain-like"/>
    <property type="match status" value="1"/>
</dbReference>
<dbReference type="PROSITE" id="PS00675">
    <property type="entry name" value="SIGMA54_INTERACT_1"/>
    <property type="match status" value="1"/>
</dbReference>
<dbReference type="Pfam" id="PF08448">
    <property type="entry name" value="PAS_4"/>
    <property type="match status" value="1"/>
</dbReference>
<dbReference type="GO" id="GO:0006355">
    <property type="term" value="P:regulation of DNA-templated transcription"/>
    <property type="evidence" value="ECO:0007669"/>
    <property type="project" value="InterPro"/>
</dbReference>
<keyword evidence="2" id="KW-0067">ATP-binding</keyword>
<dbReference type="SMART" id="SM00382">
    <property type="entry name" value="AAA"/>
    <property type="match status" value="1"/>
</dbReference>
<dbReference type="PRINTS" id="PR01590">
    <property type="entry name" value="HTHFIS"/>
</dbReference>
<dbReference type="PANTHER" id="PTHR32071:SF74">
    <property type="entry name" value="TRANSCRIPTIONAL ACTIVATOR ROCR"/>
    <property type="match status" value="1"/>
</dbReference>
<dbReference type="InterPro" id="IPR003593">
    <property type="entry name" value="AAA+_ATPase"/>
</dbReference>
<dbReference type="SMART" id="SM00091">
    <property type="entry name" value="PAS"/>
    <property type="match status" value="1"/>
</dbReference>
<evidence type="ECO:0000256" key="4">
    <source>
        <dbReference type="ARBA" id="ARBA00023125"/>
    </source>
</evidence>
<proteinExistence type="predicted"/>
<evidence type="ECO:0000256" key="3">
    <source>
        <dbReference type="ARBA" id="ARBA00023015"/>
    </source>
</evidence>
<keyword evidence="3" id="KW-0805">Transcription regulation</keyword>
<dbReference type="SUPFAM" id="SSF46689">
    <property type="entry name" value="Homeodomain-like"/>
    <property type="match status" value="1"/>
</dbReference>
<evidence type="ECO:0000313" key="10">
    <source>
        <dbReference type="Proteomes" id="UP000322139"/>
    </source>
</evidence>
<evidence type="ECO:0000256" key="2">
    <source>
        <dbReference type="ARBA" id="ARBA00022840"/>
    </source>
</evidence>
<name>A0A5D4QXN0_9BACI</name>
<reference evidence="9 10" key="1">
    <citation type="submission" date="2019-08" db="EMBL/GenBank/DDBJ databases">
        <title>Bacillus genomes from the desert of Cuatro Cienegas, Coahuila.</title>
        <authorList>
            <person name="Olmedo-Alvarez G."/>
        </authorList>
    </citation>
    <scope>NUCLEOTIDE SEQUENCE [LARGE SCALE GENOMIC DNA]</scope>
    <source>
        <strain evidence="9 10">CH446_14T</strain>
    </source>
</reference>
<organism evidence="9 10">
    <name type="scientific">Bacillus infantis</name>
    <dbReference type="NCBI Taxonomy" id="324767"/>
    <lineage>
        <taxon>Bacteria</taxon>
        <taxon>Bacillati</taxon>
        <taxon>Bacillota</taxon>
        <taxon>Bacilli</taxon>
        <taxon>Bacillales</taxon>
        <taxon>Bacillaceae</taxon>
        <taxon>Bacillus</taxon>
    </lineage>
</organism>
<dbReference type="InterPro" id="IPR058031">
    <property type="entry name" value="AAA_lid_NorR"/>
</dbReference>
<dbReference type="InterPro" id="IPR025944">
    <property type="entry name" value="Sigma_54_int_dom_CS"/>
</dbReference>
<dbReference type="InterPro" id="IPR027417">
    <property type="entry name" value="P-loop_NTPase"/>
</dbReference>
<dbReference type="Gene3D" id="3.30.450.20">
    <property type="entry name" value="PAS domain"/>
    <property type="match status" value="1"/>
</dbReference>
<dbReference type="PANTHER" id="PTHR32071">
    <property type="entry name" value="TRANSCRIPTIONAL REGULATORY PROTEIN"/>
    <property type="match status" value="1"/>
</dbReference>
<dbReference type="NCBIfam" id="TIGR00229">
    <property type="entry name" value="sensory_box"/>
    <property type="match status" value="1"/>
</dbReference>
<feature type="region of interest" description="Disordered" evidence="6">
    <location>
        <begin position="1"/>
        <end position="22"/>
    </location>
</feature>
<feature type="domain" description="Sigma-54 factor interaction" evidence="7">
    <location>
        <begin position="165"/>
        <end position="393"/>
    </location>
</feature>
<dbReference type="FunFam" id="3.40.50.300:FF:000006">
    <property type="entry name" value="DNA-binding transcriptional regulator NtrC"/>
    <property type="match status" value="1"/>
</dbReference>
<sequence length="488" mass="54482">MHHKTGKPYNKKRQNKGAANNMKHEQHHLTEIILEQILEHVDAGIHAIDHEGRTIIYNRKMAEIEGMDPESVIGRSLLEVFPFSRREDSTLLLALQNGKGTQPAKQTYFNSKGKEITAINHVIPILAAGKSLGAIEIAKDVSRIERLVKENLSRKNSARYTFESIIGSSKAILEVVEAAKRAVRTTSPILIAGETGTGKELFAQSIHSGSLRSPGPFVAQNCAALPENLVESILFGTKKGAFTGAVDRPGLFEQAEGGTLLLDEINSMPAPLQAKLLRVLQEKKVRRIGDTKDREIDVRVVAAINEDPVDAIAEGRLRKDLYYRLSAVSLFIPPLRERKEDILLLSSFFIQKYNDWFGMEVPGLDEETEEQFLRYDWPGNIRELEHVIEGAMNMAEDDARITLEILPHHFRHKADVGHLSPGSKPEETAGSLPSLADYVASAEKGYINRVWREHNGNITQTAKILGMSRQNLQYRIKKHDLTYPGSNA</sequence>
<dbReference type="InterPro" id="IPR002078">
    <property type="entry name" value="Sigma_54_int"/>
</dbReference>
<dbReference type="EMBL" id="VTER01000016">
    <property type="protein sequence ID" value="TYS42268.1"/>
    <property type="molecule type" value="Genomic_DNA"/>
</dbReference>
<dbReference type="InterPro" id="IPR002197">
    <property type="entry name" value="HTH_Fis"/>
</dbReference>
<dbReference type="PROSITE" id="PS50045">
    <property type="entry name" value="SIGMA54_INTERACT_4"/>
    <property type="match status" value="1"/>
</dbReference>
<keyword evidence="4" id="KW-0238">DNA-binding</keyword>
<dbReference type="Pfam" id="PF25601">
    <property type="entry name" value="AAA_lid_14"/>
    <property type="match status" value="1"/>
</dbReference>
<dbReference type="PROSITE" id="PS00676">
    <property type="entry name" value="SIGMA54_INTERACT_2"/>
    <property type="match status" value="1"/>
</dbReference>